<dbReference type="InterPro" id="IPR055515">
    <property type="entry name" value="DUF7089"/>
</dbReference>
<dbReference type="OrthoDB" id="198543at2157"/>
<evidence type="ECO:0000313" key="2">
    <source>
        <dbReference type="Proteomes" id="UP000037729"/>
    </source>
</evidence>
<keyword evidence="2" id="KW-1185">Reference proteome</keyword>
<gene>
    <name evidence="1" type="ORF">AMS69_04790</name>
</gene>
<organism evidence="1 2">
    <name type="scientific">Haloarcula rubripromontorii</name>
    <dbReference type="NCBI Taxonomy" id="1705562"/>
    <lineage>
        <taxon>Archaea</taxon>
        <taxon>Methanobacteriati</taxon>
        <taxon>Methanobacteriota</taxon>
        <taxon>Stenosarchaea group</taxon>
        <taxon>Halobacteria</taxon>
        <taxon>Halobacteriales</taxon>
        <taxon>Haloarculaceae</taxon>
        <taxon>Haloarcula</taxon>
    </lineage>
</organism>
<reference evidence="1 2" key="1">
    <citation type="submission" date="2015-08" db="EMBL/GenBank/DDBJ databases">
        <title>Genomes of Isolates from Cabo Rojo, PR.</title>
        <authorList>
            <person name="Sanchez-Nieves R.L."/>
            <person name="Montalvo-Rodriguez R."/>
        </authorList>
    </citation>
    <scope>NUCLEOTIDE SEQUENCE [LARGE SCALE GENOMIC DNA]</scope>
    <source>
        <strain evidence="1 2">SL3</strain>
    </source>
</reference>
<dbReference type="Pfam" id="PF23363">
    <property type="entry name" value="DUF7089"/>
    <property type="match status" value="1"/>
</dbReference>
<name>A0A0M9AQ40_9EURY</name>
<evidence type="ECO:0000313" key="1">
    <source>
        <dbReference type="EMBL" id="KOX95171.1"/>
    </source>
</evidence>
<sequence>MFTERSLTGELPAVRAAYAPETLVLNCDRDFETLDPAVAEELLLVTDSLDQISYDGASLPTTAPEVLQEYIGNSLTIGMPGDGGVAWTRQTVPPCVFVKPRLETSPDEFVSFLVAEALVEVSLDEPEHFLGFFAEQYPAFVAATDDHLDANARYQLAAALYTAYLGLQTRGEFTDWADDYPDLYAAWDDAGERLQPRLEDLPSEIAQGQTEFAAATELACSGVKHGLDLPAPFAALDTDAYLEYGADYAVQWAETTFEKME</sequence>
<protein>
    <submittedName>
        <fullName evidence="1">Uncharacterized protein</fullName>
    </submittedName>
</protein>
<dbReference type="EMBL" id="LIUF01000001">
    <property type="protein sequence ID" value="KOX95171.1"/>
    <property type="molecule type" value="Genomic_DNA"/>
</dbReference>
<proteinExistence type="predicted"/>
<dbReference type="PATRIC" id="fig|1705562.3.peg.1939"/>
<comment type="caution">
    <text evidence="1">The sequence shown here is derived from an EMBL/GenBank/DDBJ whole genome shotgun (WGS) entry which is preliminary data.</text>
</comment>
<accession>A0A0M9AQ40</accession>
<dbReference type="Proteomes" id="UP000037729">
    <property type="component" value="Unassembled WGS sequence"/>
</dbReference>
<dbReference type="RefSeq" id="WP_053966924.1">
    <property type="nucleotide sequence ID" value="NZ_LIUF01000001.1"/>
</dbReference>
<dbReference type="AlphaFoldDB" id="A0A0M9AQ40"/>